<protein>
    <submittedName>
        <fullName evidence="2">Uncharacterized protein</fullName>
    </submittedName>
</protein>
<evidence type="ECO:0000313" key="3">
    <source>
        <dbReference type="Proteomes" id="UP000241690"/>
    </source>
</evidence>
<dbReference type="EMBL" id="KZ679682">
    <property type="protein sequence ID" value="PTB53396.1"/>
    <property type="molecule type" value="Genomic_DNA"/>
</dbReference>
<dbReference type="RefSeq" id="XP_024773073.1">
    <property type="nucleotide sequence ID" value="XM_024915362.1"/>
</dbReference>
<reference evidence="2 3" key="1">
    <citation type="submission" date="2016-07" db="EMBL/GenBank/DDBJ databases">
        <title>Multiple horizontal gene transfer events from other fungi enriched the ability of initially mycotrophic Trichoderma (Ascomycota) to feed on dead plant biomass.</title>
        <authorList>
            <consortium name="DOE Joint Genome Institute"/>
            <person name="Aerts A."/>
            <person name="Atanasova L."/>
            <person name="Chenthamara K."/>
            <person name="Zhang J."/>
            <person name="Grujic M."/>
            <person name="Henrissat B."/>
            <person name="Kuo A."/>
            <person name="Salamov A."/>
            <person name="Lipzen A."/>
            <person name="Labutti K."/>
            <person name="Barry K."/>
            <person name="Miao Y."/>
            <person name="Rahimi M.J."/>
            <person name="Shen Q."/>
            <person name="Grigoriev I.V."/>
            <person name="Kubicek C.P."/>
            <person name="Druzhinina I.S."/>
        </authorList>
    </citation>
    <scope>NUCLEOTIDE SEQUENCE [LARGE SCALE GENOMIC DNA]</scope>
    <source>
        <strain evidence="2 3">CBS 226.95</strain>
    </source>
</reference>
<evidence type="ECO:0000313" key="2">
    <source>
        <dbReference type="EMBL" id="PTB53396.1"/>
    </source>
</evidence>
<keyword evidence="3" id="KW-1185">Reference proteome</keyword>
<name>A0A2T4A8M9_TRIHA</name>
<dbReference type="AlphaFoldDB" id="A0A2T4A8M9"/>
<dbReference type="GeneID" id="36623930"/>
<feature type="region of interest" description="Disordered" evidence="1">
    <location>
        <begin position="59"/>
        <end position="134"/>
    </location>
</feature>
<accession>A0A2T4A8M9</accession>
<organism evidence="2 3">
    <name type="scientific">Trichoderma harzianum CBS 226.95</name>
    <dbReference type="NCBI Taxonomy" id="983964"/>
    <lineage>
        <taxon>Eukaryota</taxon>
        <taxon>Fungi</taxon>
        <taxon>Dikarya</taxon>
        <taxon>Ascomycota</taxon>
        <taxon>Pezizomycotina</taxon>
        <taxon>Sordariomycetes</taxon>
        <taxon>Hypocreomycetidae</taxon>
        <taxon>Hypocreales</taxon>
        <taxon>Hypocreaceae</taxon>
        <taxon>Trichoderma</taxon>
    </lineage>
</organism>
<evidence type="ECO:0000256" key="1">
    <source>
        <dbReference type="SAM" id="MobiDB-lite"/>
    </source>
</evidence>
<sequence>MFRTCGPAMAAQPRLYRSSQPAIDFFSVSAVSSRCLLVGGKRREKLRWDQMHALRNQRRSLETGVSKQREEGENNLESIVERQKKKNSLRALEAEDARDLGQAAKKRNIRPGALKMIGLKRPPTNRRWQDKLHT</sequence>
<dbReference type="Proteomes" id="UP000241690">
    <property type="component" value="Unassembled WGS sequence"/>
</dbReference>
<proteinExistence type="predicted"/>
<gene>
    <name evidence="2" type="ORF">M431DRAFT_461882</name>
</gene>